<dbReference type="RefSeq" id="WP_114298750.1">
    <property type="nucleotide sequence ID" value="NZ_QPJT01000019.1"/>
</dbReference>
<dbReference type="AlphaFoldDB" id="A0A369AUE3"/>
<name>A0A369AUE3_9FIRM</name>
<accession>A0A369AUE3</accession>
<evidence type="ECO:0000256" key="1">
    <source>
        <dbReference type="SAM" id="Phobius"/>
    </source>
</evidence>
<keyword evidence="3" id="KW-1185">Reference proteome</keyword>
<reference evidence="2 3" key="1">
    <citation type="submission" date="2018-07" db="EMBL/GenBank/DDBJ databases">
        <title>Genomic Encyclopedia of Type Strains, Phase IV (KMG-IV): sequencing the most valuable type-strain genomes for metagenomic binning, comparative biology and taxonomic classification.</title>
        <authorList>
            <person name="Goeker M."/>
        </authorList>
    </citation>
    <scope>NUCLEOTIDE SEQUENCE [LARGE SCALE GENOMIC DNA]</scope>
    <source>
        <strain evidence="2 3">DSM 27016</strain>
    </source>
</reference>
<dbReference type="Proteomes" id="UP000253034">
    <property type="component" value="Unassembled WGS sequence"/>
</dbReference>
<sequence>MFLLVICVFAAIALIETAPLVKARQVKKLILYLCIFLPAFILTLLLSLGVKLSTPAKPMGDFIDAIAKIFSS</sequence>
<keyword evidence="1" id="KW-1133">Transmembrane helix</keyword>
<keyword evidence="1" id="KW-0812">Transmembrane</keyword>
<organism evidence="2 3">
    <name type="scientific">Anaerobacterium chartisolvens</name>
    <dbReference type="NCBI Taxonomy" id="1297424"/>
    <lineage>
        <taxon>Bacteria</taxon>
        <taxon>Bacillati</taxon>
        <taxon>Bacillota</taxon>
        <taxon>Clostridia</taxon>
        <taxon>Eubacteriales</taxon>
        <taxon>Oscillospiraceae</taxon>
        <taxon>Anaerobacterium</taxon>
    </lineage>
</organism>
<comment type="caution">
    <text evidence="2">The sequence shown here is derived from an EMBL/GenBank/DDBJ whole genome shotgun (WGS) entry which is preliminary data.</text>
</comment>
<keyword evidence="1" id="KW-0472">Membrane</keyword>
<evidence type="ECO:0008006" key="4">
    <source>
        <dbReference type="Google" id="ProtNLM"/>
    </source>
</evidence>
<gene>
    <name evidence="2" type="ORF">DFR58_11959</name>
</gene>
<protein>
    <recommendedName>
        <fullName evidence="4">Stage III sporulation protein AF</fullName>
    </recommendedName>
</protein>
<proteinExistence type="predicted"/>
<dbReference type="EMBL" id="QPJT01000019">
    <property type="protein sequence ID" value="RCX13002.1"/>
    <property type="molecule type" value="Genomic_DNA"/>
</dbReference>
<feature type="transmembrane region" description="Helical" evidence="1">
    <location>
        <begin position="29"/>
        <end position="50"/>
    </location>
</feature>
<evidence type="ECO:0000313" key="2">
    <source>
        <dbReference type="EMBL" id="RCX13002.1"/>
    </source>
</evidence>
<evidence type="ECO:0000313" key="3">
    <source>
        <dbReference type="Proteomes" id="UP000253034"/>
    </source>
</evidence>